<evidence type="ECO:0000313" key="3">
    <source>
        <dbReference type="Proteomes" id="UP000011575"/>
    </source>
</evidence>
<dbReference type="PANTHER" id="PTHR46190:SF1">
    <property type="entry name" value="SI:CH211-201H21.5"/>
    <property type="match status" value="1"/>
</dbReference>
<dbReference type="GO" id="GO:0016799">
    <property type="term" value="F:hydrolase activity, hydrolyzing N-glycosyl compounds"/>
    <property type="evidence" value="ECO:0007669"/>
    <property type="project" value="InterPro"/>
</dbReference>
<dbReference type="STRING" id="1230454.C461_00742"/>
<comment type="caution">
    <text evidence="2">The sequence shown here is derived from an EMBL/GenBank/DDBJ whole genome shotgun (WGS) entry which is preliminary data.</text>
</comment>
<organism evidence="2 3">
    <name type="scientific">Halorubrum aidingense JCM 13560</name>
    <dbReference type="NCBI Taxonomy" id="1230454"/>
    <lineage>
        <taxon>Archaea</taxon>
        <taxon>Methanobacteriati</taxon>
        <taxon>Methanobacteriota</taxon>
        <taxon>Stenosarchaea group</taxon>
        <taxon>Halobacteria</taxon>
        <taxon>Halobacteriales</taxon>
        <taxon>Haloferacaceae</taxon>
        <taxon>Halorubrum</taxon>
    </lineage>
</organism>
<keyword evidence="3" id="KW-1185">Reference proteome</keyword>
<reference evidence="2 3" key="1">
    <citation type="journal article" date="2014" name="PLoS Genet.">
        <title>Phylogenetically driven sequencing of extremely halophilic archaea reveals strategies for static and dynamic osmo-response.</title>
        <authorList>
            <person name="Becker E.A."/>
            <person name="Seitzer P.M."/>
            <person name="Tritt A."/>
            <person name="Larsen D."/>
            <person name="Krusor M."/>
            <person name="Yao A.I."/>
            <person name="Wu D."/>
            <person name="Madern D."/>
            <person name="Eisen J.A."/>
            <person name="Darling A.E."/>
            <person name="Facciotti M.T."/>
        </authorList>
    </citation>
    <scope>NUCLEOTIDE SEQUENCE [LARGE SCALE GENOMIC DNA]</scope>
    <source>
        <strain evidence="2 3">JCM 13560</strain>
    </source>
</reference>
<evidence type="ECO:0000259" key="1">
    <source>
        <dbReference type="Pfam" id="PF01156"/>
    </source>
</evidence>
<accession>M0PL17</accession>
<feature type="domain" description="Inosine/uridine-preferring nucleoside hydrolase" evidence="1">
    <location>
        <begin position="9"/>
        <end position="310"/>
    </location>
</feature>
<dbReference type="InterPro" id="IPR052775">
    <property type="entry name" value="IUN_hydrolase"/>
</dbReference>
<protein>
    <submittedName>
        <fullName evidence="2">Inosine-uridine preferring nucleoside hydrolase</fullName>
    </submittedName>
</protein>
<gene>
    <name evidence="2" type="ORF">C461_00742</name>
</gene>
<dbReference type="OrthoDB" id="33780at2157"/>
<dbReference type="Pfam" id="PF01156">
    <property type="entry name" value="IU_nuc_hydro"/>
    <property type="match status" value="1"/>
</dbReference>
<dbReference type="EMBL" id="AOJI01000002">
    <property type="protein sequence ID" value="EMA70771.1"/>
    <property type="molecule type" value="Genomic_DNA"/>
</dbReference>
<evidence type="ECO:0000313" key="2">
    <source>
        <dbReference type="EMBL" id="EMA70771.1"/>
    </source>
</evidence>
<dbReference type="InterPro" id="IPR036452">
    <property type="entry name" value="Ribo_hydro-like"/>
</dbReference>
<proteinExistence type="predicted"/>
<dbReference type="PATRIC" id="fig|1230454.4.peg.155"/>
<dbReference type="Gene3D" id="3.90.245.10">
    <property type="entry name" value="Ribonucleoside hydrolase-like"/>
    <property type="match status" value="1"/>
</dbReference>
<dbReference type="RefSeq" id="WP_007997726.1">
    <property type="nucleotide sequence ID" value="NZ_AOJI01000002.1"/>
</dbReference>
<dbReference type="InterPro" id="IPR001910">
    <property type="entry name" value="Inosine/uridine_hydrolase_dom"/>
</dbReference>
<name>M0PL17_9EURY</name>
<dbReference type="Proteomes" id="UP000011575">
    <property type="component" value="Unassembled WGS sequence"/>
</dbReference>
<dbReference type="AlphaFoldDB" id="M0PL17"/>
<dbReference type="PANTHER" id="PTHR46190">
    <property type="entry name" value="SI:CH211-201H21.5-RELATED"/>
    <property type="match status" value="1"/>
</dbReference>
<keyword evidence="2" id="KW-0378">Hydrolase</keyword>
<dbReference type="SUPFAM" id="SSF53590">
    <property type="entry name" value="Nucleoside hydrolase"/>
    <property type="match status" value="1"/>
</dbReference>
<sequence length="329" mass="35420">MSDGHSKRIIVDTDTAGDDTQALVLAALSDRVELEGVTICAGNVPFDYQVENAKYTLDLAGVADEVPVYEGVRSPLQKEHDFAEYVHGAGGLGGELFPETGIPSADDHAVDFIVRSARENPGEISLVCIAPLTNVAVALQHEPDLPELLDEVLVMGGAVNTLGNITPAAEYNFWVDPDAAAIVMDAFETTLVDWGVTVRDSAFDAEVLAEIESVDTPLAEFYTTVTAAVREFNSQSEQDSLGDDVTTQPDSMTVATMIEPDIVEEASTYHVAVDDREGMTRGYSLVDELAVTDGEAKTTVIESVDGDRFTELLLDAFRHGDPHRESPDQ</sequence>